<accession>A0A2P2QG07</accession>
<organism evidence="1">
    <name type="scientific">Rhizophora mucronata</name>
    <name type="common">Asiatic mangrove</name>
    <dbReference type="NCBI Taxonomy" id="61149"/>
    <lineage>
        <taxon>Eukaryota</taxon>
        <taxon>Viridiplantae</taxon>
        <taxon>Streptophyta</taxon>
        <taxon>Embryophyta</taxon>
        <taxon>Tracheophyta</taxon>
        <taxon>Spermatophyta</taxon>
        <taxon>Magnoliopsida</taxon>
        <taxon>eudicotyledons</taxon>
        <taxon>Gunneridae</taxon>
        <taxon>Pentapetalae</taxon>
        <taxon>rosids</taxon>
        <taxon>fabids</taxon>
        <taxon>Malpighiales</taxon>
        <taxon>Rhizophoraceae</taxon>
        <taxon>Rhizophora</taxon>
    </lineage>
</organism>
<evidence type="ECO:0000313" key="1">
    <source>
        <dbReference type="EMBL" id="MBX65931.1"/>
    </source>
</evidence>
<name>A0A2P2QG07_RHIMU</name>
<sequence length="47" mass="5497">MQEINYLLLSLINDIYQQESNKEINSCSSVTTMRVIKNFLTVIYPQT</sequence>
<reference evidence="1" key="1">
    <citation type="submission" date="2018-02" db="EMBL/GenBank/DDBJ databases">
        <title>Rhizophora mucronata_Transcriptome.</title>
        <authorList>
            <person name="Meera S.P."/>
            <person name="Sreeshan A."/>
            <person name="Augustine A."/>
        </authorList>
    </citation>
    <scope>NUCLEOTIDE SEQUENCE</scope>
    <source>
        <tissue evidence="1">Leaf</tissue>
    </source>
</reference>
<protein>
    <submittedName>
        <fullName evidence="1">Uncharacterized protein</fullName>
    </submittedName>
</protein>
<dbReference type="AlphaFoldDB" id="A0A2P2QG07"/>
<dbReference type="EMBL" id="GGEC01085447">
    <property type="protein sequence ID" value="MBX65931.1"/>
    <property type="molecule type" value="Transcribed_RNA"/>
</dbReference>
<proteinExistence type="predicted"/>